<evidence type="ECO:0000256" key="1">
    <source>
        <dbReference type="SAM" id="MobiDB-lite"/>
    </source>
</evidence>
<dbReference type="KEGG" id="tti:THITH_01020"/>
<dbReference type="HOGENOM" id="CLU_2902915_0_0_6"/>
<dbReference type="EMBL" id="CP007029">
    <property type="protein sequence ID" value="AHE99823.1"/>
    <property type="molecule type" value="Genomic_DNA"/>
</dbReference>
<name>W0DS68_9GAMM</name>
<dbReference type="AlphaFoldDB" id="W0DS68"/>
<protein>
    <submittedName>
        <fullName evidence="2">Uncharacterized protein</fullName>
    </submittedName>
</protein>
<accession>W0DS68</accession>
<dbReference type="Proteomes" id="UP000005289">
    <property type="component" value="Chromosome"/>
</dbReference>
<dbReference type="STRING" id="713585.THITH_01020"/>
<feature type="region of interest" description="Disordered" evidence="1">
    <location>
        <begin position="41"/>
        <end position="62"/>
    </location>
</feature>
<dbReference type="RefSeq" id="WP_006746387.1">
    <property type="nucleotide sequence ID" value="NZ_CP007029.1"/>
</dbReference>
<evidence type="ECO:0000313" key="2">
    <source>
        <dbReference type="EMBL" id="AHE99823.1"/>
    </source>
</evidence>
<reference evidence="2 3" key="1">
    <citation type="submission" date="2013-12" db="EMBL/GenBank/DDBJ databases">
        <authorList>
            <consortium name="DOE Joint Genome Institute"/>
            <person name="Muyzer G."/>
            <person name="Huntemann M."/>
            <person name="Han J."/>
            <person name="Chen A."/>
            <person name="Kyrpides N."/>
            <person name="Mavromatis K."/>
            <person name="Markowitz V."/>
            <person name="Palaniappan K."/>
            <person name="Ivanova N."/>
            <person name="Schaumberg A."/>
            <person name="Pati A."/>
            <person name="Liolios K."/>
            <person name="Nordberg H.P."/>
            <person name="Cantor M.N."/>
            <person name="Hua S.X."/>
            <person name="Woyke T."/>
        </authorList>
    </citation>
    <scope>NUCLEOTIDE SEQUENCE [LARGE SCALE GENOMIC DNA]</scope>
    <source>
        <strain evidence="2 3">ARh 1</strain>
    </source>
</reference>
<keyword evidence="3" id="KW-1185">Reference proteome</keyword>
<organism evidence="2 3">
    <name type="scientific">Thioalkalivibrio paradoxus ARh 1</name>
    <dbReference type="NCBI Taxonomy" id="713585"/>
    <lineage>
        <taxon>Bacteria</taxon>
        <taxon>Pseudomonadati</taxon>
        <taxon>Pseudomonadota</taxon>
        <taxon>Gammaproteobacteria</taxon>
        <taxon>Chromatiales</taxon>
        <taxon>Ectothiorhodospiraceae</taxon>
        <taxon>Thioalkalivibrio</taxon>
    </lineage>
</organism>
<sequence length="62" mass="6713">MLFHQLTQAARQAAHVHGLRLCEFTLGALLTHVRVTDGARMASGPATRAPRSVDSRRAAVSF</sequence>
<feature type="compositionally biased region" description="Basic and acidic residues" evidence="1">
    <location>
        <begin position="51"/>
        <end position="62"/>
    </location>
</feature>
<proteinExistence type="predicted"/>
<gene>
    <name evidence="2" type="ORF">THITH_01020</name>
</gene>
<evidence type="ECO:0000313" key="3">
    <source>
        <dbReference type="Proteomes" id="UP000005289"/>
    </source>
</evidence>